<evidence type="ECO:0000313" key="6">
    <source>
        <dbReference type="Proteomes" id="UP000076532"/>
    </source>
</evidence>
<sequence>MARTNKAGPGPKSRPKFDTQKSNASGYAKRHSAKAKLLNGGSSDVYEYTPDPKTRRSKVALEIGRDEAAEFGLDQGGGSDDGESDRGDGRMKPRLIGETGEGEMIDSADDEELDSDAAFEESDEERFAGFSFKSSQKSKKAKLTKKRGVHLVDIDLNEDEAPSEADDNSTPDEELEEGNSEDFIDVLAVFDGKGEADDGIDSTPAKSVEKQPSGMDEDSEIEEEGQGHEEQAFGMDEDEDEEDEEEDEEDEEQDEEALAIEASDDEAEESPEALASLSTFISTLDPSKKRKAPLDADVANSDAPRPRKRRLMKERNEAGAESEFSAQAVGSAKLNLEDLLAPLSSSQSANLQGLKKSAKILTSTSGPQTLSAPLPQRTQERVDREAAYEQTKEEVDKWSGTMKRIQEAEHLSFPLQAQTVGRVSNLELAAKFKPTTELESSIDKLLKSAKMRDEDIQQSEVLAMNHLSVEEVAARRGELRKMRELMFRAEVKAKRVSKIKSKAYRRIKKKEREKNAGALDEGVDEDDEDARLKKEVDRARERATLRHKNTGKWAKAMKHKGEMNVDERREIHEMLDRGEKLRRKIRGDKESGSEDQESESEGDDGDDGEGLARIKASAFEELAKINRDDGVTEEGLAGKSKSIFQMKFMQDGMARSQLQTDRAVDDFVKEMGGRDVASGDDLEEAVADDEDVNGLPAISRTGGRAVYRPAALSGQMTARPVVAASDTSSVTLHSSDLLLDSPPPESSTSRPVPMPSSNEANPWLAPRESAAKAPRKKNEVIVGKDSATLDKSKNRLKKQVKKLDQEKEKAKDDAVVEISMDNIMALDGPSGLVDVKGKGKAKSQAPVLVAGAPTDGDSDVDSEIDEQEKILHSKGKKKGKVQAFEQRDLVARAFAGDNVVQAFDDAKRREMVEDAPKAVDTTIPGWGSWGGVGSRKQPTKPQYIKKVAGVDPTTRADYGKKHVIISEKRDKKAAKYMVKDLPYPYTSKAQFERSIETPLGTEWNTRAGFQRATLPKVVKKMGTVINPLEKLF</sequence>
<feature type="region of interest" description="Disordered" evidence="4">
    <location>
        <begin position="154"/>
        <end position="327"/>
    </location>
</feature>
<feature type="compositionally biased region" description="Basic and acidic residues" evidence="4">
    <location>
        <begin position="378"/>
        <end position="397"/>
    </location>
</feature>
<feature type="compositionally biased region" description="Polar residues" evidence="4">
    <location>
        <begin position="360"/>
        <end position="371"/>
    </location>
</feature>
<feature type="compositionally biased region" description="Acidic residues" evidence="4">
    <location>
        <begin position="155"/>
        <end position="184"/>
    </location>
</feature>
<accession>A0A166SCA6</accession>
<dbReference type="InterPro" id="IPR006709">
    <property type="entry name" value="SSU_processome_Utp14"/>
</dbReference>
<feature type="compositionally biased region" description="Acidic residues" evidence="4">
    <location>
        <begin position="593"/>
        <end position="609"/>
    </location>
</feature>
<dbReference type="GO" id="GO:0032040">
    <property type="term" value="C:small-subunit processome"/>
    <property type="evidence" value="ECO:0007669"/>
    <property type="project" value="InterPro"/>
</dbReference>
<gene>
    <name evidence="5" type="ORF">FIBSPDRAFT_927059</name>
</gene>
<dbReference type="AlphaFoldDB" id="A0A166SCA6"/>
<feature type="compositionally biased region" description="Basic residues" evidence="4">
    <location>
        <begin position="545"/>
        <end position="558"/>
    </location>
</feature>
<dbReference type="PANTHER" id="PTHR14150">
    <property type="entry name" value="U3 SMALL NUCLEOLAR RNA-ASSOCIATED PROTEIN 14"/>
    <property type="match status" value="1"/>
</dbReference>
<comment type="subcellular location">
    <subcellularLocation>
        <location evidence="1">Nucleus</location>
        <location evidence="1">Nucleolus</location>
    </subcellularLocation>
</comment>
<feature type="region of interest" description="Disordered" evidence="4">
    <location>
        <begin position="360"/>
        <end position="399"/>
    </location>
</feature>
<name>A0A166SCA6_9AGAM</name>
<feature type="compositionally biased region" description="Low complexity" evidence="4">
    <location>
        <begin position="725"/>
        <end position="740"/>
    </location>
</feature>
<keyword evidence="3" id="KW-0539">Nucleus</keyword>
<dbReference type="PANTHER" id="PTHR14150:SF12">
    <property type="entry name" value="U3 SMALL NUCLEOLAR RNA-ASSOCIATED PROTEIN 14 HOMOLOG A"/>
    <property type="match status" value="1"/>
</dbReference>
<feature type="region of interest" description="Disordered" evidence="4">
    <location>
        <begin position="715"/>
        <end position="793"/>
    </location>
</feature>
<feature type="region of interest" description="Disordered" evidence="4">
    <location>
        <begin position="673"/>
        <end position="698"/>
    </location>
</feature>
<feature type="compositionally biased region" description="Acidic residues" evidence="4">
    <location>
        <begin position="215"/>
        <end position="224"/>
    </location>
</feature>
<dbReference type="OrthoDB" id="277439at2759"/>
<dbReference type="Proteomes" id="UP000076532">
    <property type="component" value="Unassembled WGS sequence"/>
</dbReference>
<proteinExistence type="predicted"/>
<dbReference type="Pfam" id="PF04615">
    <property type="entry name" value="Utp14"/>
    <property type="match status" value="1"/>
</dbReference>
<feature type="compositionally biased region" description="Acidic residues" evidence="4">
    <location>
        <begin position="100"/>
        <end position="124"/>
    </location>
</feature>
<evidence type="ECO:0000256" key="1">
    <source>
        <dbReference type="ARBA" id="ARBA00004604"/>
    </source>
</evidence>
<evidence type="ECO:0000256" key="2">
    <source>
        <dbReference type="ARBA" id="ARBA00022553"/>
    </source>
</evidence>
<keyword evidence="2" id="KW-0597">Phosphoprotein</keyword>
<keyword evidence="6" id="KW-1185">Reference proteome</keyword>
<feature type="compositionally biased region" description="Acidic residues" evidence="4">
    <location>
        <begin position="678"/>
        <end position="692"/>
    </location>
</feature>
<reference evidence="5 6" key="1">
    <citation type="journal article" date="2016" name="Mol. Biol. Evol.">
        <title>Comparative Genomics of Early-Diverging Mushroom-Forming Fungi Provides Insights into the Origins of Lignocellulose Decay Capabilities.</title>
        <authorList>
            <person name="Nagy L.G."/>
            <person name="Riley R."/>
            <person name="Tritt A."/>
            <person name="Adam C."/>
            <person name="Daum C."/>
            <person name="Floudas D."/>
            <person name="Sun H."/>
            <person name="Yadav J.S."/>
            <person name="Pangilinan J."/>
            <person name="Larsson K.H."/>
            <person name="Matsuura K."/>
            <person name="Barry K."/>
            <person name="Labutti K."/>
            <person name="Kuo R."/>
            <person name="Ohm R.A."/>
            <person name="Bhattacharya S.S."/>
            <person name="Shirouzu T."/>
            <person name="Yoshinaga Y."/>
            <person name="Martin F.M."/>
            <person name="Grigoriev I.V."/>
            <person name="Hibbett D.S."/>
        </authorList>
    </citation>
    <scope>NUCLEOTIDE SEQUENCE [LARGE SCALE GENOMIC DNA]</scope>
    <source>
        <strain evidence="5 6">CBS 109695</strain>
    </source>
</reference>
<feature type="compositionally biased region" description="Basic and acidic residues" evidence="4">
    <location>
        <begin position="530"/>
        <end position="544"/>
    </location>
</feature>
<dbReference type="GO" id="GO:0006364">
    <property type="term" value="P:rRNA processing"/>
    <property type="evidence" value="ECO:0007669"/>
    <property type="project" value="InterPro"/>
</dbReference>
<dbReference type="EMBL" id="KV417499">
    <property type="protein sequence ID" value="KZP29282.1"/>
    <property type="molecule type" value="Genomic_DNA"/>
</dbReference>
<feature type="compositionally biased region" description="Basic and acidic residues" evidence="4">
    <location>
        <begin position="559"/>
        <end position="579"/>
    </location>
</feature>
<feature type="region of interest" description="Disordered" evidence="4">
    <location>
        <begin position="1"/>
        <end position="126"/>
    </location>
</feature>
<evidence type="ECO:0000256" key="4">
    <source>
        <dbReference type="SAM" id="MobiDB-lite"/>
    </source>
</evidence>
<feature type="region of interest" description="Disordered" evidence="4">
    <location>
        <begin position="509"/>
        <end position="613"/>
    </location>
</feature>
<evidence type="ECO:0000256" key="3">
    <source>
        <dbReference type="ARBA" id="ARBA00023242"/>
    </source>
</evidence>
<organism evidence="5 6">
    <name type="scientific">Athelia psychrophila</name>
    <dbReference type="NCBI Taxonomy" id="1759441"/>
    <lineage>
        <taxon>Eukaryota</taxon>
        <taxon>Fungi</taxon>
        <taxon>Dikarya</taxon>
        <taxon>Basidiomycota</taxon>
        <taxon>Agaricomycotina</taxon>
        <taxon>Agaricomycetes</taxon>
        <taxon>Agaricomycetidae</taxon>
        <taxon>Atheliales</taxon>
        <taxon>Atheliaceae</taxon>
        <taxon>Athelia</taxon>
    </lineage>
</organism>
<dbReference type="STRING" id="436010.A0A166SCA6"/>
<evidence type="ECO:0000313" key="5">
    <source>
        <dbReference type="EMBL" id="KZP29282.1"/>
    </source>
</evidence>
<feature type="compositionally biased region" description="Acidic residues" evidence="4">
    <location>
        <begin position="235"/>
        <end position="271"/>
    </location>
</feature>
<protein>
    <submittedName>
        <fullName evidence="5">Utp14-domain-containing protein</fullName>
    </submittedName>
</protein>